<reference evidence="10 11" key="1">
    <citation type="submission" date="2012-06" db="EMBL/GenBank/DDBJ databases">
        <title>Complete genome sequence of Corynebacterium terpenotabidum Y-11 (=DSM 44721).</title>
        <authorList>
            <person name="Ruckert C."/>
            <person name="Albersmeier A."/>
            <person name="Al-Dilaimi A."/>
            <person name="Szczepanowski R."/>
            <person name="Kalinowski J."/>
        </authorList>
    </citation>
    <scope>NUCLEOTIDE SEQUENCE [LARGE SCALE GENOMIC DNA]</scope>
    <source>
        <strain evidence="10 11">Y-11</strain>
    </source>
</reference>
<dbReference type="Gene3D" id="1.20.1560.10">
    <property type="entry name" value="ABC transporter type 1, transmembrane domain"/>
    <property type="match status" value="1"/>
</dbReference>
<accession>S4XJH9</accession>
<feature type="transmembrane region" description="Helical" evidence="8">
    <location>
        <begin position="21"/>
        <end position="50"/>
    </location>
</feature>
<dbReference type="InterPro" id="IPR039421">
    <property type="entry name" value="Type_1_exporter"/>
</dbReference>
<evidence type="ECO:0000256" key="3">
    <source>
        <dbReference type="ARBA" id="ARBA00022741"/>
    </source>
</evidence>
<feature type="region of interest" description="Disordered" evidence="7">
    <location>
        <begin position="358"/>
        <end position="382"/>
    </location>
</feature>
<dbReference type="Pfam" id="PF13304">
    <property type="entry name" value="AAA_21"/>
    <property type="match status" value="1"/>
</dbReference>
<keyword evidence="2 8" id="KW-0812">Transmembrane</keyword>
<evidence type="ECO:0000259" key="9">
    <source>
        <dbReference type="PROSITE" id="PS50929"/>
    </source>
</evidence>
<dbReference type="eggNOG" id="COG4988">
    <property type="taxonomic scope" value="Bacteria"/>
</dbReference>
<evidence type="ECO:0000313" key="11">
    <source>
        <dbReference type="Proteomes" id="UP000014809"/>
    </source>
</evidence>
<keyword evidence="6 8" id="KW-0472">Membrane</keyword>
<evidence type="ECO:0000256" key="8">
    <source>
        <dbReference type="SAM" id="Phobius"/>
    </source>
</evidence>
<dbReference type="SUPFAM" id="SSF52540">
    <property type="entry name" value="P-loop containing nucleoside triphosphate hydrolases"/>
    <property type="match status" value="1"/>
</dbReference>
<organism evidence="10 11">
    <name type="scientific">Corynebacterium terpenotabidum Y-11</name>
    <dbReference type="NCBI Taxonomy" id="1200352"/>
    <lineage>
        <taxon>Bacteria</taxon>
        <taxon>Bacillati</taxon>
        <taxon>Actinomycetota</taxon>
        <taxon>Actinomycetes</taxon>
        <taxon>Mycobacteriales</taxon>
        <taxon>Corynebacteriaceae</taxon>
        <taxon>Corynebacterium</taxon>
    </lineage>
</organism>
<evidence type="ECO:0000256" key="6">
    <source>
        <dbReference type="ARBA" id="ARBA00023136"/>
    </source>
</evidence>
<comment type="subcellular location">
    <subcellularLocation>
        <location evidence="1">Cell membrane</location>
        <topology evidence="1">Multi-pass membrane protein</topology>
    </subcellularLocation>
</comment>
<dbReference type="SUPFAM" id="SSF90123">
    <property type="entry name" value="ABC transporter transmembrane region"/>
    <property type="match status" value="1"/>
</dbReference>
<dbReference type="RefSeq" id="WP_020442253.1">
    <property type="nucleotide sequence ID" value="NC_021663.1"/>
</dbReference>
<dbReference type="PANTHER" id="PTHR24221">
    <property type="entry name" value="ATP-BINDING CASSETTE SUB-FAMILY B"/>
    <property type="match status" value="1"/>
</dbReference>
<dbReference type="InterPro" id="IPR011527">
    <property type="entry name" value="ABC1_TM_dom"/>
</dbReference>
<feature type="transmembrane region" description="Helical" evidence="8">
    <location>
        <begin position="134"/>
        <end position="155"/>
    </location>
</feature>
<dbReference type="GO" id="GO:0005886">
    <property type="term" value="C:plasma membrane"/>
    <property type="evidence" value="ECO:0007669"/>
    <property type="project" value="UniProtKB-SubCell"/>
</dbReference>
<dbReference type="InterPro" id="IPR036640">
    <property type="entry name" value="ABC1_TM_sf"/>
</dbReference>
<dbReference type="EMBL" id="CP003696">
    <property type="protein sequence ID" value="AGP31905.1"/>
    <property type="molecule type" value="Genomic_DNA"/>
</dbReference>
<feature type="transmembrane region" description="Helical" evidence="8">
    <location>
        <begin position="62"/>
        <end position="79"/>
    </location>
</feature>
<dbReference type="InterPro" id="IPR003593">
    <property type="entry name" value="AAA+_ATPase"/>
</dbReference>
<dbReference type="Pfam" id="PF00664">
    <property type="entry name" value="ABC_membrane"/>
    <property type="match status" value="1"/>
</dbReference>
<evidence type="ECO:0000256" key="1">
    <source>
        <dbReference type="ARBA" id="ARBA00004651"/>
    </source>
</evidence>
<keyword evidence="3" id="KW-0547">Nucleotide-binding</keyword>
<dbReference type="SMART" id="SM00382">
    <property type="entry name" value="AAA"/>
    <property type="match status" value="1"/>
</dbReference>
<dbReference type="PANTHER" id="PTHR24221:SF590">
    <property type="entry name" value="COMPONENT LINKED WITH THE ASSEMBLY OF CYTOCHROME' TRANSPORT TRANSMEMBRANE ATP-BINDING PROTEIN ABC TRANSPORTER CYDD-RELATED"/>
    <property type="match status" value="1"/>
</dbReference>
<evidence type="ECO:0000256" key="2">
    <source>
        <dbReference type="ARBA" id="ARBA00022692"/>
    </source>
</evidence>
<dbReference type="Proteomes" id="UP000014809">
    <property type="component" value="Chromosome"/>
</dbReference>
<keyword evidence="4" id="KW-0067">ATP-binding</keyword>
<dbReference type="CDD" id="cd18584">
    <property type="entry name" value="ABC_6TM_AarD_CydD"/>
    <property type="match status" value="1"/>
</dbReference>
<gene>
    <name evidence="10" type="ORF">A606_11330</name>
</gene>
<keyword evidence="5 8" id="KW-1133">Transmembrane helix</keyword>
<dbReference type="STRING" id="1200352.A606_11330"/>
<dbReference type="InterPro" id="IPR003959">
    <property type="entry name" value="ATPase_AAA_core"/>
</dbReference>
<dbReference type="CDD" id="cd00267">
    <property type="entry name" value="ABC_ATPase"/>
    <property type="match status" value="1"/>
</dbReference>
<dbReference type="Gene3D" id="3.40.50.300">
    <property type="entry name" value="P-loop containing nucleotide triphosphate hydrolases"/>
    <property type="match status" value="2"/>
</dbReference>
<dbReference type="InterPro" id="IPR027417">
    <property type="entry name" value="P-loop_NTPase"/>
</dbReference>
<dbReference type="GO" id="GO:0016887">
    <property type="term" value="F:ATP hydrolysis activity"/>
    <property type="evidence" value="ECO:0007669"/>
    <property type="project" value="InterPro"/>
</dbReference>
<dbReference type="KEGG" id="cter:A606_11330"/>
<dbReference type="InterPro" id="IPR003439">
    <property type="entry name" value="ABC_transporter-like_ATP-bd"/>
</dbReference>
<evidence type="ECO:0000256" key="7">
    <source>
        <dbReference type="SAM" id="MobiDB-lite"/>
    </source>
</evidence>
<dbReference type="PATRIC" id="fig|1200352.3.peg.2322"/>
<sequence>MSTGPVNQRLLSLSAPTRRWILVLAVVTALRTGALVASGVLLGTTAAAVITDHTGLADHRTALVWLTVLVIVQAVLAWAEQRNSHRAAVRATEDLRLRALDVLAHRDPRTVDRAHWRTLLTEGVDGLGPYLTGYLPALVSTALATPAVLLVVWFLDAGSALIAVITLPLIPVFMWLVGTLTAGRTEKRLATLGVLSDQLLDLVRGLPTLRALGRLDTPVAEVRRLSDRHRRSTMDVLRIAFLSSMVLEFLATLSIALVAVGIGLRLVDGSMTLAAGLTVLIIIPEVYTPVRQVGARFHDARDGIVAVDRILALLTEEDAAQDATQDTTQAVTQDADAVAEAPSGPGLTVAFHHLSATGRDGARPRDVTGTAQPGQITALTGPNGAGKSTALLALLGIATDGVSGSATVTDVTTGTVLTGPDLWNRTSYLPQHPVLDATAVGDTSGLSLGQRQRVAVAAELDRGRTTGRDLLLLDEPTAHLDTANARTMLDTLARRAADGATVIIASHDPLVTAAADHRIEVSS</sequence>
<dbReference type="AlphaFoldDB" id="S4XJH9"/>
<dbReference type="Pfam" id="PF00005">
    <property type="entry name" value="ABC_tran"/>
    <property type="match status" value="1"/>
</dbReference>
<evidence type="ECO:0000256" key="4">
    <source>
        <dbReference type="ARBA" id="ARBA00022840"/>
    </source>
</evidence>
<dbReference type="GO" id="GO:0140359">
    <property type="term" value="F:ABC-type transporter activity"/>
    <property type="evidence" value="ECO:0007669"/>
    <property type="project" value="InterPro"/>
</dbReference>
<evidence type="ECO:0000256" key="5">
    <source>
        <dbReference type="ARBA" id="ARBA00022989"/>
    </source>
</evidence>
<dbReference type="GO" id="GO:0005524">
    <property type="term" value="F:ATP binding"/>
    <property type="evidence" value="ECO:0007669"/>
    <property type="project" value="UniProtKB-KW"/>
</dbReference>
<name>S4XJH9_9CORY</name>
<feature type="domain" description="ABC transmembrane type-1" evidence="9">
    <location>
        <begin position="22"/>
        <end position="302"/>
    </location>
</feature>
<feature type="transmembrane region" description="Helical" evidence="8">
    <location>
        <begin position="161"/>
        <end position="182"/>
    </location>
</feature>
<proteinExistence type="predicted"/>
<dbReference type="PROSITE" id="PS50929">
    <property type="entry name" value="ABC_TM1F"/>
    <property type="match status" value="1"/>
</dbReference>
<evidence type="ECO:0000313" key="10">
    <source>
        <dbReference type="EMBL" id="AGP31905.1"/>
    </source>
</evidence>
<keyword evidence="11" id="KW-1185">Reference proteome</keyword>
<feature type="compositionally biased region" description="Polar residues" evidence="7">
    <location>
        <begin position="369"/>
        <end position="380"/>
    </location>
</feature>
<feature type="transmembrane region" description="Helical" evidence="8">
    <location>
        <begin position="239"/>
        <end position="264"/>
    </location>
</feature>
<dbReference type="HOGENOM" id="CLU_000604_84_9_11"/>
<protein>
    <submittedName>
        <fullName evidence="10">ABC transporter ATPase/permease</fullName>
    </submittedName>
</protein>